<evidence type="ECO:0000313" key="2">
    <source>
        <dbReference type="Proteomes" id="UP000245802"/>
    </source>
</evidence>
<proteinExistence type="predicted"/>
<reference evidence="1 2" key="1">
    <citation type="submission" date="2018-01" db="EMBL/GenBank/DDBJ databases">
        <title>G. obscuriglobus.</title>
        <authorList>
            <person name="Franke J."/>
            <person name="Blomberg W."/>
            <person name="Selmecki A."/>
        </authorList>
    </citation>
    <scope>NUCLEOTIDE SEQUENCE [LARGE SCALE GENOMIC DNA]</scope>
    <source>
        <strain evidence="1 2">DSM 5831</strain>
    </source>
</reference>
<name>A0A2Z3H9U8_9BACT</name>
<protein>
    <submittedName>
        <fullName evidence="1">Uncharacterized protein</fullName>
    </submittedName>
</protein>
<dbReference type="KEGG" id="gog:C1280_27690"/>
<accession>A0A2Z3H9U8</accession>
<sequence length="81" mass="8737">MGRDEAVAMALRLASDDPPSPYQKVERVGDVLSRDGGQTWVVHLVPEPLDLGDGTIAFDTPGTWPVCVSTTTGRANWIETL</sequence>
<dbReference type="AlphaFoldDB" id="A0A2Z3H9U8"/>
<organism evidence="1 2">
    <name type="scientific">Gemmata obscuriglobus</name>
    <dbReference type="NCBI Taxonomy" id="114"/>
    <lineage>
        <taxon>Bacteria</taxon>
        <taxon>Pseudomonadati</taxon>
        <taxon>Planctomycetota</taxon>
        <taxon>Planctomycetia</taxon>
        <taxon>Gemmatales</taxon>
        <taxon>Gemmataceae</taxon>
        <taxon>Gemmata</taxon>
    </lineage>
</organism>
<dbReference type="Proteomes" id="UP000245802">
    <property type="component" value="Chromosome"/>
</dbReference>
<gene>
    <name evidence="1" type="ORF">C1280_27690</name>
</gene>
<keyword evidence="2" id="KW-1185">Reference proteome</keyword>
<dbReference type="EMBL" id="CP025958">
    <property type="protein sequence ID" value="AWM40396.1"/>
    <property type="molecule type" value="Genomic_DNA"/>
</dbReference>
<evidence type="ECO:0000313" key="1">
    <source>
        <dbReference type="EMBL" id="AWM40396.1"/>
    </source>
</evidence>